<dbReference type="EMBL" id="BARU01017942">
    <property type="protein sequence ID" value="GAH50614.1"/>
    <property type="molecule type" value="Genomic_DNA"/>
</dbReference>
<accession>X1H9U4</accession>
<dbReference type="AlphaFoldDB" id="X1H9U4"/>
<feature type="non-terminal residue" evidence="1">
    <location>
        <position position="107"/>
    </location>
</feature>
<reference evidence="1" key="1">
    <citation type="journal article" date="2014" name="Front. Microbiol.">
        <title>High frequency of phylogenetically diverse reductive dehalogenase-homologous genes in deep subseafloor sedimentary metagenomes.</title>
        <authorList>
            <person name="Kawai M."/>
            <person name="Futagami T."/>
            <person name="Toyoda A."/>
            <person name="Takaki Y."/>
            <person name="Nishi S."/>
            <person name="Hori S."/>
            <person name="Arai W."/>
            <person name="Tsubouchi T."/>
            <person name="Morono Y."/>
            <person name="Uchiyama I."/>
            <person name="Ito T."/>
            <person name="Fujiyama A."/>
            <person name="Inagaki F."/>
            <person name="Takami H."/>
        </authorList>
    </citation>
    <scope>NUCLEOTIDE SEQUENCE</scope>
    <source>
        <strain evidence="1">Expedition CK06-06</strain>
    </source>
</reference>
<evidence type="ECO:0000313" key="1">
    <source>
        <dbReference type="EMBL" id="GAH50614.1"/>
    </source>
</evidence>
<organism evidence="1">
    <name type="scientific">marine sediment metagenome</name>
    <dbReference type="NCBI Taxonomy" id="412755"/>
    <lineage>
        <taxon>unclassified sequences</taxon>
        <taxon>metagenomes</taxon>
        <taxon>ecological metagenomes</taxon>
    </lineage>
</organism>
<gene>
    <name evidence="1" type="ORF">S03H2_29707</name>
</gene>
<protein>
    <submittedName>
        <fullName evidence="1">Uncharacterized protein</fullName>
    </submittedName>
</protein>
<comment type="caution">
    <text evidence="1">The sequence shown here is derived from an EMBL/GenBank/DDBJ whole genome shotgun (WGS) entry which is preliminary data.</text>
</comment>
<name>X1H9U4_9ZZZZ</name>
<proteinExistence type="predicted"/>
<sequence>MADNMREDIRQFLKNWLPPGLLRLISSKKGVLWSGDYDSWTDAQKASTGYDSKVILNKVKDSLLRVKNGEAAYERDSVLFDDMQYSWPILAGLMWVAAQSKGELNVI</sequence>